<proteinExistence type="inferred from homology"/>
<evidence type="ECO:0000313" key="10">
    <source>
        <dbReference type="EMBL" id="CAD7634851.1"/>
    </source>
</evidence>
<keyword evidence="8 9" id="KW-0472">Membrane</keyword>
<dbReference type="PANTHER" id="PTHR24291:SF189">
    <property type="entry name" value="CYTOCHROME P450 4C3-RELATED"/>
    <property type="match status" value="1"/>
</dbReference>
<gene>
    <name evidence="10" type="ORF">OSB1V03_LOCUS15245</name>
</gene>
<keyword evidence="7" id="KW-0560">Oxidoreductase</keyword>
<dbReference type="AlphaFoldDB" id="A0A7R9L4N6"/>
<keyword evidence="4" id="KW-0349">Heme</keyword>
<evidence type="ECO:0000256" key="8">
    <source>
        <dbReference type="ARBA" id="ARBA00023136"/>
    </source>
</evidence>
<comment type="similarity">
    <text evidence="3">Belongs to the cytochrome P450 family.</text>
</comment>
<keyword evidence="9" id="KW-1133">Transmembrane helix</keyword>
<accession>A0A7R9L4N6</accession>
<evidence type="ECO:0000256" key="4">
    <source>
        <dbReference type="ARBA" id="ARBA00022617"/>
    </source>
</evidence>
<sequence length="203" mass="23356">MLPTLLASIGIFAAIAFVTIIAFYVYYKQKNKRTQDLLALIPGPKAKYPLMGNIDLFRHKGVPLNECVYRTLVALCKLYDKHGMFRIDLGPKALVVLFKHNTMDAIFASNSQIDKSEQYFYIFDWLGDGLLLSTGNKWRKRRKLLTSAFHFRILDDFIPIMNEQSDVLVNKLMKVDKHGYIDIREPITQCTLDIICGKFVLLC</sequence>
<protein>
    <recommendedName>
        <fullName evidence="12">Cytochrome P450</fullName>
    </recommendedName>
</protein>
<keyword evidence="9" id="KW-0812">Transmembrane</keyword>
<name>A0A7R9L4N6_9ACAR</name>
<evidence type="ECO:0000256" key="2">
    <source>
        <dbReference type="ARBA" id="ARBA00004586"/>
    </source>
</evidence>
<dbReference type="GO" id="GO:0016705">
    <property type="term" value="F:oxidoreductase activity, acting on paired donors, with incorporation or reduction of molecular oxygen"/>
    <property type="evidence" value="ECO:0007669"/>
    <property type="project" value="InterPro"/>
</dbReference>
<dbReference type="Gene3D" id="1.10.630.10">
    <property type="entry name" value="Cytochrome P450"/>
    <property type="match status" value="1"/>
</dbReference>
<dbReference type="PANTHER" id="PTHR24291">
    <property type="entry name" value="CYTOCHROME P450 FAMILY 4"/>
    <property type="match status" value="1"/>
</dbReference>
<comment type="cofactor">
    <cofactor evidence="1">
        <name>heme</name>
        <dbReference type="ChEBI" id="CHEBI:30413"/>
    </cofactor>
</comment>
<organism evidence="10">
    <name type="scientific">Medioppia subpectinata</name>
    <dbReference type="NCBI Taxonomy" id="1979941"/>
    <lineage>
        <taxon>Eukaryota</taxon>
        <taxon>Metazoa</taxon>
        <taxon>Ecdysozoa</taxon>
        <taxon>Arthropoda</taxon>
        <taxon>Chelicerata</taxon>
        <taxon>Arachnida</taxon>
        <taxon>Acari</taxon>
        <taxon>Acariformes</taxon>
        <taxon>Sarcoptiformes</taxon>
        <taxon>Oribatida</taxon>
        <taxon>Brachypylina</taxon>
        <taxon>Oppioidea</taxon>
        <taxon>Oppiidae</taxon>
        <taxon>Medioppia</taxon>
    </lineage>
</organism>
<dbReference type="EMBL" id="CAJPIZ010015456">
    <property type="protein sequence ID" value="CAG2115281.1"/>
    <property type="molecule type" value="Genomic_DNA"/>
</dbReference>
<dbReference type="OrthoDB" id="6504453at2759"/>
<dbReference type="Proteomes" id="UP000759131">
    <property type="component" value="Unassembled WGS sequence"/>
</dbReference>
<keyword evidence="6" id="KW-0408">Iron</keyword>
<evidence type="ECO:0000256" key="6">
    <source>
        <dbReference type="ARBA" id="ARBA00023004"/>
    </source>
</evidence>
<dbReference type="InterPro" id="IPR001128">
    <property type="entry name" value="Cyt_P450"/>
</dbReference>
<dbReference type="EMBL" id="OC870031">
    <property type="protein sequence ID" value="CAD7634851.1"/>
    <property type="molecule type" value="Genomic_DNA"/>
</dbReference>
<evidence type="ECO:0000256" key="3">
    <source>
        <dbReference type="ARBA" id="ARBA00010617"/>
    </source>
</evidence>
<dbReference type="GO" id="GO:0020037">
    <property type="term" value="F:heme binding"/>
    <property type="evidence" value="ECO:0007669"/>
    <property type="project" value="InterPro"/>
</dbReference>
<comment type="subcellular location">
    <subcellularLocation>
        <location evidence="2">Endoplasmic reticulum membrane</location>
    </subcellularLocation>
</comment>
<keyword evidence="5" id="KW-0256">Endoplasmic reticulum</keyword>
<keyword evidence="4" id="KW-0479">Metal-binding</keyword>
<dbReference type="Pfam" id="PF00067">
    <property type="entry name" value="p450"/>
    <property type="match status" value="1"/>
</dbReference>
<evidence type="ECO:0000256" key="7">
    <source>
        <dbReference type="ARBA" id="ARBA00023033"/>
    </source>
</evidence>
<dbReference type="InterPro" id="IPR050196">
    <property type="entry name" value="Cytochrome_P450_Monoox"/>
</dbReference>
<evidence type="ECO:0000313" key="11">
    <source>
        <dbReference type="Proteomes" id="UP000759131"/>
    </source>
</evidence>
<keyword evidence="11" id="KW-1185">Reference proteome</keyword>
<evidence type="ECO:0008006" key="12">
    <source>
        <dbReference type="Google" id="ProtNLM"/>
    </source>
</evidence>
<dbReference type="SUPFAM" id="SSF48264">
    <property type="entry name" value="Cytochrome P450"/>
    <property type="match status" value="1"/>
</dbReference>
<dbReference type="GO" id="GO:0005506">
    <property type="term" value="F:iron ion binding"/>
    <property type="evidence" value="ECO:0007669"/>
    <property type="project" value="InterPro"/>
</dbReference>
<dbReference type="GO" id="GO:0004497">
    <property type="term" value="F:monooxygenase activity"/>
    <property type="evidence" value="ECO:0007669"/>
    <property type="project" value="UniProtKB-KW"/>
</dbReference>
<dbReference type="InterPro" id="IPR036396">
    <property type="entry name" value="Cyt_P450_sf"/>
</dbReference>
<dbReference type="GO" id="GO:0005789">
    <property type="term" value="C:endoplasmic reticulum membrane"/>
    <property type="evidence" value="ECO:0007669"/>
    <property type="project" value="UniProtKB-SubCell"/>
</dbReference>
<keyword evidence="7" id="KW-0503">Monooxygenase</keyword>
<evidence type="ECO:0000256" key="1">
    <source>
        <dbReference type="ARBA" id="ARBA00001971"/>
    </source>
</evidence>
<reference evidence="10" key="1">
    <citation type="submission" date="2020-11" db="EMBL/GenBank/DDBJ databases">
        <authorList>
            <person name="Tran Van P."/>
        </authorList>
    </citation>
    <scope>NUCLEOTIDE SEQUENCE</scope>
</reference>
<evidence type="ECO:0000256" key="9">
    <source>
        <dbReference type="SAM" id="Phobius"/>
    </source>
</evidence>
<feature type="transmembrane region" description="Helical" evidence="9">
    <location>
        <begin position="6"/>
        <end position="27"/>
    </location>
</feature>
<evidence type="ECO:0000256" key="5">
    <source>
        <dbReference type="ARBA" id="ARBA00022824"/>
    </source>
</evidence>